<evidence type="ECO:0000256" key="7">
    <source>
        <dbReference type="RuleBase" id="RU369030"/>
    </source>
</evidence>
<dbReference type="EMBL" id="GL832971">
    <property type="protein sequence ID" value="EGD75308.1"/>
    <property type="molecule type" value="Genomic_DNA"/>
</dbReference>
<dbReference type="InterPro" id="IPR000873">
    <property type="entry name" value="AMP-dep_synth/lig_dom"/>
</dbReference>
<dbReference type="Gene3D" id="3.40.50.12780">
    <property type="entry name" value="N-terminal domain of ligase-like"/>
    <property type="match status" value="1"/>
</dbReference>
<keyword evidence="3 7" id="KW-0547">Nucleotide-binding</keyword>
<dbReference type="Pfam" id="PF00501">
    <property type="entry name" value="AMP-binding"/>
    <property type="match status" value="1"/>
</dbReference>
<feature type="domain" description="AMP-dependent synthetase/ligase" evidence="8">
    <location>
        <begin position="74"/>
        <end position="476"/>
    </location>
</feature>
<keyword evidence="4 7" id="KW-0276">Fatty acid metabolism</keyword>
<dbReference type="EC" id="6.2.1.3" evidence="6 7"/>
<gene>
    <name evidence="9" type="ORF">PTSG_06958</name>
</gene>
<dbReference type="Proteomes" id="UP000007799">
    <property type="component" value="Unassembled WGS sequence"/>
</dbReference>
<dbReference type="RefSeq" id="XP_004992361.1">
    <property type="nucleotide sequence ID" value="XM_004992304.1"/>
</dbReference>
<comment type="similarity">
    <text evidence="1 7">Belongs to the ATP-dependent AMP-binding enzyme family.</text>
</comment>
<dbReference type="OMA" id="KCPIVEH"/>
<keyword evidence="10" id="KW-1185">Reference proteome</keyword>
<dbReference type="GO" id="GO:0005783">
    <property type="term" value="C:endoplasmic reticulum"/>
    <property type="evidence" value="ECO:0007669"/>
    <property type="project" value="TreeGrafter"/>
</dbReference>
<dbReference type="FunCoup" id="F2UFA8">
    <property type="interactions" value="1279"/>
</dbReference>
<dbReference type="InParanoid" id="F2UFA8"/>
<dbReference type="GeneID" id="16072921"/>
<sequence length="660" mass="73023">MGLSPSTLIDRVGYQVPNSATETSSPIIRNSKQPNKIISLPFEDEPDVNTLWRIFERATKKFKDNDMLGYRPVNDEGSVGPYTFETYGQVGDEVAKIGSAIAQLNLDPHSTISIFGVNSMGWVKSLLAVWRQGHVCVPLYDTLGAESSKFILRDAKVTTVFCEKAKIDQVLEVVDHCDVTTVIQFEPVDDEHRAKVPEGVTLLSLDEFKAQAEKAVPPADISPDDLAYVMYTSGTTGNPKGVRLSHCNVVTSTAGLLGMNVTIYQHDVYLSYLPLAHIFEAIVEVMCFTGGASIGFYQGNVRLLMDDIQALRPTVFAGVPRVYSRFYDKVTQTVESSGWLKQTLFNFAMGNQLGNVQNGTRNALWDALIFNKTKERLGGRIRLMVSGAAPLPAHIMDFLKVVFCCDVLQGYGMTENAAAACATPLGYARAGTIGEPVPCCEIKLEDVPELEYTSKDKPFPRGEICIRGKNVFHGYHNLPDKTAETLVDGWLHTGDIGQIVDDGSIQVIDRKKNIFKLAHGEYVAAEELEGIFHRSKYIGQIFVYGDSTQPTLVAIVVPDKETLEPWLREQGIEGDFATATQDPRVNVLLLEEIKREGKAAKLASFKIPKAVHVEGEVNELMQGFTVQNGCLTPTFKLRRPQLKARYLKQINDMYAHQASK</sequence>
<dbReference type="STRING" id="946362.F2UFA8"/>
<proteinExistence type="inferred from homology"/>
<evidence type="ECO:0000259" key="8">
    <source>
        <dbReference type="Pfam" id="PF00501"/>
    </source>
</evidence>
<dbReference type="PANTHER" id="PTHR43272:SF33">
    <property type="entry name" value="AMP-BINDING DOMAIN-CONTAINING PROTEIN-RELATED"/>
    <property type="match status" value="1"/>
</dbReference>
<dbReference type="PROSITE" id="PS00455">
    <property type="entry name" value="AMP_BINDING"/>
    <property type="match status" value="1"/>
</dbReference>
<keyword evidence="2 7" id="KW-0436">Ligase</keyword>
<dbReference type="PANTHER" id="PTHR43272">
    <property type="entry name" value="LONG-CHAIN-FATTY-ACID--COA LIGASE"/>
    <property type="match status" value="1"/>
</dbReference>
<comment type="function">
    <text evidence="7">Catalyzes the conversion of long-chain fatty acids to their active form acyl-CoAs for both synthesis of cellular lipids, and degradation via beta-oxidation.</text>
</comment>
<dbReference type="InterPro" id="IPR020845">
    <property type="entry name" value="AMP-binding_CS"/>
</dbReference>
<evidence type="ECO:0000256" key="5">
    <source>
        <dbReference type="ARBA" id="ARBA00022840"/>
    </source>
</evidence>
<accession>F2UFA8</accession>
<dbReference type="GO" id="GO:0005524">
    <property type="term" value="F:ATP binding"/>
    <property type="evidence" value="ECO:0007669"/>
    <property type="project" value="UniProtKB-KW"/>
</dbReference>
<name>F2UFA8_SALR5</name>
<dbReference type="InterPro" id="IPR020459">
    <property type="entry name" value="AMP-binding"/>
</dbReference>
<evidence type="ECO:0000313" key="9">
    <source>
        <dbReference type="EMBL" id="EGD75308.1"/>
    </source>
</evidence>
<comment type="catalytic activity">
    <reaction evidence="7">
        <text>a long-chain fatty acid + ATP + CoA = a long-chain fatty acyl-CoA + AMP + diphosphate</text>
        <dbReference type="Rhea" id="RHEA:15421"/>
        <dbReference type="ChEBI" id="CHEBI:30616"/>
        <dbReference type="ChEBI" id="CHEBI:33019"/>
        <dbReference type="ChEBI" id="CHEBI:57287"/>
        <dbReference type="ChEBI" id="CHEBI:57560"/>
        <dbReference type="ChEBI" id="CHEBI:83139"/>
        <dbReference type="ChEBI" id="CHEBI:456215"/>
        <dbReference type="EC" id="6.2.1.3"/>
    </reaction>
</comment>
<dbReference type="KEGG" id="sre:PTSG_06958"/>
<dbReference type="PRINTS" id="PR00154">
    <property type="entry name" value="AMPBINDING"/>
</dbReference>
<evidence type="ECO:0000313" key="10">
    <source>
        <dbReference type="Proteomes" id="UP000007799"/>
    </source>
</evidence>
<dbReference type="SUPFAM" id="SSF56801">
    <property type="entry name" value="Acetyl-CoA synthetase-like"/>
    <property type="match status" value="1"/>
</dbReference>
<reference evidence="9" key="1">
    <citation type="submission" date="2009-08" db="EMBL/GenBank/DDBJ databases">
        <title>Annotation of Salpingoeca rosetta.</title>
        <authorList>
            <consortium name="The Broad Institute Genome Sequencing Platform"/>
            <person name="Russ C."/>
            <person name="Cuomo C."/>
            <person name="Burger G."/>
            <person name="Gray M.W."/>
            <person name="Holland P.W.H."/>
            <person name="King N."/>
            <person name="Lang F.B.F."/>
            <person name="Roger A.J."/>
            <person name="Ruiz-Trillo I."/>
            <person name="Young S.K."/>
            <person name="Zeng Q."/>
            <person name="Gargeya S."/>
            <person name="Alvarado L."/>
            <person name="Berlin A."/>
            <person name="Chapman S.B."/>
            <person name="Chen Z."/>
            <person name="Freedman E."/>
            <person name="Gellesch M."/>
            <person name="Goldberg J."/>
            <person name="Griggs A."/>
            <person name="Gujja S."/>
            <person name="Heilman E."/>
            <person name="Heiman D."/>
            <person name="Howarth C."/>
            <person name="Mehta T."/>
            <person name="Neiman D."/>
            <person name="Pearson M."/>
            <person name="Roberts A."/>
            <person name="Saif S."/>
            <person name="Shea T."/>
            <person name="Shenoy N."/>
            <person name="Sisk P."/>
            <person name="Stolte C."/>
            <person name="Sykes S."/>
            <person name="White J."/>
            <person name="Yandava C."/>
            <person name="Haas B."/>
            <person name="Nusbaum C."/>
            <person name="Birren B."/>
        </authorList>
    </citation>
    <scope>NUCLEOTIDE SEQUENCE [LARGE SCALE GENOMIC DNA]</scope>
    <source>
        <strain evidence="9">ATCC 50818</strain>
    </source>
</reference>
<keyword evidence="5 7" id="KW-0067">ATP-binding</keyword>
<dbReference type="GO" id="GO:0016020">
    <property type="term" value="C:membrane"/>
    <property type="evidence" value="ECO:0007669"/>
    <property type="project" value="TreeGrafter"/>
</dbReference>
<organism evidence="10">
    <name type="scientific">Salpingoeca rosetta (strain ATCC 50818 / BSB-021)</name>
    <dbReference type="NCBI Taxonomy" id="946362"/>
    <lineage>
        <taxon>Eukaryota</taxon>
        <taxon>Choanoflagellata</taxon>
        <taxon>Craspedida</taxon>
        <taxon>Salpingoecidae</taxon>
        <taxon>Salpingoeca</taxon>
    </lineage>
</organism>
<protein>
    <recommendedName>
        <fullName evidence="6 7">Long-chain-fatty-acid--CoA ligase</fullName>
        <ecNumber evidence="6 7">6.2.1.3</ecNumber>
    </recommendedName>
</protein>
<evidence type="ECO:0000256" key="4">
    <source>
        <dbReference type="ARBA" id="ARBA00022832"/>
    </source>
</evidence>
<evidence type="ECO:0000256" key="2">
    <source>
        <dbReference type="ARBA" id="ARBA00022598"/>
    </source>
</evidence>
<dbReference type="AlphaFoldDB" id="F2UFA8"/>
<dbReference type="eggNOG" id="KOG1256">
    <property type="taxonomic scope" value="Eukaryota"/>
</dbReference>
<dbReference type="InterPro" id="IPR042099">
    <property type="entry name" value="ANL_N_sf"/>
</dbReference>
<dbReference type="OrthoDB" id="1700726at2759"/>
<dbReference type="CDD" id="cd05927">
    <property type="entry name" value="LC-FACS_euk"/>
    <property type="match status" value="1"/>
</dbReference>
<evidence type="ECO:0000256" key="1">
    <source>
        <dbReference type="ARBA" id="ARBA00006432"/>
    </source>
</evidence>
<dbReference type="InterPro" id="IPR045311">
    <property type="entry name" value="LC-FACS_euk"/>
</dbReference>
<evidence type="ECO:0000256" key="3">
    <source>
        <dbReference type="ARBA" id="ARBA00022741"/>
    </source>
</evidence>
<keyword evidence="7" id="KW-0443">Lipid metabolism</keyword>
<dbReference type="GO" id="GO:0004467">
    <property type="term" value="F:long-chain fatty acid-CoA ligase activity"/>
    <property type="evidence" value="ECO:0007669"/>
    <property type="project" value="UniProtKB-EC"/>
</dbReference>
<evidence type="ECO:0000256" key="6">
    <source>
        <dbReference type="ARBA" id="ARBA00026121"/>
    </source>
</evidence>